<dbReference type="Proteomes" id="UP001499895">
    <property type="component" value="Unassembled WGS sequence"/>
</dbReference>
<dbReference type="Gene3D" id="1.10.10.10">
    <property type="entry name" value="Winged helix-like DNA-binding domain superfamily/Winged helix DNA-binding domain"/>
    <property type="match status" value="2"/>
</dbReference>
<comment type="caution">
    <text evidence="6">The sequence shown here is derived from an EMBL/GenBank/DDBJ whole genome shotgun (WGS) entry which is preliminary data.</text>
</comment>
<protein>
    <submittedName>
        <fullName evidence="6">Lrp/AsnC family transcriptional regulator</fullName>
    </submittedName>
</protein>
<dbReference type="InterPro" id="IPR036388">
    <property type="entry name" value="WH-like_DNA-bd_sf"/>
</dbReference>
<dbReference type="Pfam" id="PF13404">
    <property type="entry name" value="HTH_AsnC-type"/>
    <property type="match status" value="2"/>
</dbReference>
<keyword evidence="7" id="KW-1185">Reference proteome</keyword>
<feature type="domain" description="HTH asnC-type" evidence="5">
    <location>
        <begin position="182"/>
        <end position="242"/>
    </location>
</feature>
<evidence type="ECO:0000313" key="7">
    <source>
        <dbReference type="Proteomes" id="UP001499895"/>
    </source>
</evidence>
<evidence type="ECO:0000256" key="1">
    <source>
        <dbReference type="ARBA" id="ARBA00023015"/>
    </source>
</evidence>
<dbReference type="InterPro" id="IPR036390">
    <property type="entry name" value="WH_DNA-bd_sf"/>
</dbReference>
<keyword evidence="2" id="KW-0238">DNA-binding</keyword>
<reference evidence="7" key="1">
    <citation type="journal article" date="2019" name="Int. J. Syst. Evol. Microbiol.">
        <title>The Global Catalogue of Microorganisms (GCM) 10K type strain sequencing project: providing services to taxonomists for standard genome sequencing and annotation.</title>
        <authorList>
            <consortium name="The Broad Institute Genomics Platform"/>
            <consortium name="The Broad Institute Genome Sequencing Center for Infectious Disease"/>
            <person name="Wu L."/>
            <person name="Ma J."/>
        </authorList>
    </citation>
    <scope>NUCLEOTIDE SEQUENCE [LARGE SCALE GENOMIC DNA]</scope>
    <source>
        <strain evidence="7">JCM 10649</strain>
    </source>
</reference>
<evidence type="ECO:0000256" key="3">
    <source>
        <dbReference type="ARBA" id="ARBA00023163"/>
    </source>
</evidence>
<evidence type="ECO:0000256" key="2">
    <source>
        <dbReference type="ARBA" id="ARBA00023125"/>
    </source>
</evidence>
<dbReference type="InterPro" id="IPR019887">
    <property type="entry name" value="Tscrpt_reg_AsnC/Lrp_C"/>
</dbReference>
<dbReference type="EMBL" id="BAAAHB010000004">
    <property type="protein sequence ID" value="GAA0447705.1"/>
    <property type="molecule type" value="Genomic_DNA"/>
</dbReference>
<accession>A0ABP3JDP5</accession>
<dbReference type="InterPro" id="IPR011008">
    <property type="entry name" value="Dimeric_a/b-barrel"/>
</dbReference>
<dbReference type="Pfam" id="PF01037">
    <property type="entry name" value="AsnC_trans_reg"/>
    <property type="match status" value="1"/>
</dbReference>
<feature type="region of interest" description="Disordered" evidence="4">
    <location>
        <begin position="160"/>
        <end position="179"/>
    </location>
</feature>
<dbReference type="PANTHER" id="PTHR30154:SF34">
    <property type="entry name" value="TRANSCRIPTIONAL REGULATOR AZLB"/>
    <property type="match status" value="1"/>
</dbReference>
<evidence type="ECO:0000256" key="4">
    <source>
        <dbReference type="SAM" id="MobiDB-lite"/>
    </source>
</evidence>
<dbReference type="SMART" id="SM00344">
    <property type="entry name" value="HTH_ASNC"/>
    <property type="match status" value="1"/>
</dbReference>
<dbReference type="PROSITE" id="PS50956">
    <property type="entry name" value="HTH_ASNC_2"/>
    <property type="match status" value="1"/>
</dbReference>
<evidence type="ECO:0000313" key="6">
    <source>
        <dbReference type="EMBL" id="GAA0447705.1"/>
    </source>
</evidence>
<dbReference type="RefSeq" id="WP_344085593.1">
    <property type="nucleotide sequence ID" value="NZ_BAAAHB010000004.1"/>
</dbReference>
<keyword evidence="1" id="KW-0805">Transcription regulation</keyword>
<dbReference type="InterPro" id="IPR000485">
    <property type="entry name" value="AsnC-type_HTH_dom"/>
</dbReference>
<dbReference type="PANTHER" id="PTHR30154">
    <property type="entry name" value="LEUCINE-RESPONSIVE REGULATORY PROTEIN"/>
    <property type="match status" value="1"/>
</dbReference>
<keyword evidence="3" id="KW-0804">Transcription</keyword>
<dbReference type="SUPFAM" id="SSF54909">
    <property type="entry name" value="Dimeric alpha+beta barrel"/>
    <property type="match status" value="1"/>
</dbReference>
<gene>
    <name evidence="6" type="ORF">GCM10009544_08110</name>
</gene>
<proteinExistence type="predicted"/>
<dbReference type="SUPFAM" id="SSF46785">
    <property type="entry name" value="Winged helix' DNA-binding domain"/>
    <property type="match status" value="2"/>
</dbReference>
<evidence type="ECO:0000259" key="5">
    <source>
        <dbReference type="PROSITE" id="PS50956"/>
    </source>
</evidence>
<organism evidence="6 7">
    <name type="scientific">Streptomyces stramineus</name>
    <dbReference type="NCBI Taxonomy" id="173861"/>
    <lineage>
        <taxon>Bacteria</taxon>
        <taxon>Bacillati</taxon>
        <taxon>Actinomycetota</taxon>
        <taxon>Actinomycetes</taxon>
        <taxon>Kitasatosporales</taxon>
        <taxon>Streptomycetaceae</taxon>
        <taxon>Streptomyces</taxon>
    </lineage>
</organism>
<name>A0ABP3JDP5_9ACTN</name>
<dbReference type="Gene3D" id="3.30.70.920">
    <property type="match status" value="1"/>
</dbReference>
<dbReference type="PRINTS" id="PR00033">
    <property type="entry name" value="HTHASNC"/>
</dbReference>
<dbReference type="InterPro" id="IPR019888">
    <property type="entry name" value="Tscrpt_reg_AsnC-like"/>
</dbReference>
<sequence length="326" mass="34845">MAGAGTFDALDLGLLQALQLDGRAALSRIARRLGASERTVARRYGRLRTLGLHVVGQPVPARVGMTRWLLRIHCTPDSAASVAQALARRPDTSWISLASGGTELYCALTTRTPHERDALLLDKLPRTPHLVGVGAHCLLRLFTGITSTWYANGAPFGAAHGREGGSSAPASRSDEHPEPVALDVTDRALLTALAKDGRAGLPELAATTGRSPSSVQRRLQRLRAQGALDFSVDFAPRHLGYDLMTHLWLQVAPGHVSAVGRALATHPEIAFAAATTGPHNVVASGVFRDSQDLYRYLDHRIGSLPGIQAAETAPILREVKRLTIST</sequence>